<comment type="subcellular location">
    <subcellularLocation>
        <location evidence="1">Membrane</location>
    </subcellularLocation>
</comment>
<dbReference type="AlphaFoldDB" id="A0A1F7VCV9"/>
<dbReference type="SUPFAM" id="SSF56519">
    <property type="entry name" value="Penicillin binding protein dimerisation domain"/>
    <property type="match status" value="1"/>
</dbReference>
<comment type="caution">
    <text evidence="6">The sequence shown here is derived from an EMBL/GenBank/DDBJ whole genome shotgun (WGS) entry which is preliminary data.</text>
</comment>
<keyword evidence="2 3" id="KW-0472">Membrane</keyword>
<dbReference type="SUPFAM" id="SSF56601">
    <property type="entry name" value="beta-lactamase/transpeptidase-like"/>
    <property type="match status" value="1"/>
</dbReference>
<dbReference type="InterPro" id="IPR005311">
    <property type="entry name" value="PBP_dimer"/>
</dbReference>
<reference evidence="6 7" key="1">
    <citation type="journal article" date="2016" name="Nat. Commun.">
        <title>Thousands of microbial genomes shed light on interconnected biogeochemical processes in an aquifer system.</title>
        <authorList>
            <person name="Anantharaman K."/>
            <person name="Brown C.T."/>
            <person name="Hug L.A."/>
            <person name="Sharon I."/>
            <person name="Castelle C.J."/>
            <person name="Probst A.J."/>
            <person name="Thomas B.C."/>
            <person name="Singh A."/>
            <person name="Wilkins M.J."/>
            <person name="Karaoz U."/>
            <person name="Brodie E.L."/>
            <person name="Williams K.H."/>
            <person name="Hubbard S.S."/>
            <person name="Banfield J.F."/>
        </authorList>
    </citation>
    <scope>NUCLEOTIDE SEQUENCE [LARGE SCALE GENOMIC DNA]</scope>
</reference>
<accession>A0A1F7VCV9</accession>
<dbReference type="Pfam" id="PF03717">
    <property type="entry name" value="PBP_dimer"/>
    <property type="match status" value="1"/>
</dbReference>
<dbReference type="Gene3D" id="3.40.710.10">
    <property type="entry name" value="DD-peptidase/beta-lactamase superfamily"/>
    <property type="match status" value="1"/>
</dbReference>
<feature type="domain" description="Penicillin-binding protein transpeptidase" evidence="4">
    <location>
        <begin position="261"/>
        <end position="567"/>
    </location>
</feature>
<dbReference type="GO" id="GO:0005886">
    <property type="term" value="C:plasma membrane"/>
    <property type="evidence" value="ECO:0007669"/>
    <property type="project" value="TreeGrafter"/>
</dbReference>
<dbReference type="InterPro" id="IPR036138">
    <property type="entry name" value="PBP_dimer_sf"/>
</dbReference>
<evidence type="ECO:0000256" key="2">
    <source>
        <dbReference type="ARBA" id="ARBA00023136"/>
    </source>
</evidence>
<evidence type="ECO:0000313" key="6">
    <source>
        <dbReference type="EMBL" id="OGL88382.1"/>
    </source>
</evidence>
<feature type="domain" description="Penicillin-binding protein dimerisation" evidence="5">
    <location>
        <begin position="78"/>
        <end position="217"/>
    </location>
</feature>
<evidence type="ECO:0000256" key="3">
    <source>
        <dbReference type="SAM" id="Phobius"/>
    </source>
</evidence>
<name>A0A1F7VCV9_9BACT</name>
<dbReference type="GO" id="GO:0008658">
    <property type="term" value="F:penicillin binding"/>
    <property type="evidence" value="ECO:0007669"/>
    <property type="project" value="InterPro"/>
</dbReference>
<feature type="transmembrane region" description="Helical" evidence="3">
    <location>
        <begin position="18"/>
        <end position="36"/>
    </location>
</feature>
<gene>
    <name evidence="6" type="ORF">A3I42_00810</name>
</gene>
<keyword evidence="3" id="KW-1133">Transmembrane helix</keyword>
<dbReference type="Pfam" id="PF00905">
    <property type="entry name" value="Transpeptidase"/>
    <property type="match status" value="1"/>
</dbReference>
<keyword evidence="3" id="KW-0812">Transmembrane</keyword>
<dbReference type="InterPro" id="IPR050515">
    <property type="entry name" value="Beta-lactam/transpept"/>
</dbReference>
<dbReference type="PANTHER" id="PTHR30627:SF1">
    <property type="entry name" value="PEPTIDOGLYCAN D,D-TRANSPEPTIDASE FTSI"/>
    <property type="match status" value="1"/>
</dbReference>
<sequence length="588" mass="64282">MARHISVRSRKIEDKRLLLLKTVFFLFGLILIGRLFELQVLKGKAYSLKADEQYSVRRTVEAPRGLIFVHERTQEGADDELFPIARNVNRHLIYAVPKDIENPEEAIGILSPLLGLSVDELSRKLNKPLDPFEPLVHGASDEMWALLQERNITGVGAQVEYARDYPEGLLFGTITGFMQGEGDDRRGQYGIEQIYDDTLKGTRGLFDVEQDANGNVIPIGRENSYAAVPGSDIVLTIDHAIQYRACERLDNAVRIHGAKGGSLLILNPMTGAVRALCVTPRFDPNGYGSVKDLSVYLNQVISGSWEPGSIFKAITMAAALEHEAVTPETTFVDIGSVTLDKETINNADNKVYGEQSMTQVLANSINTGAVYAQRAAGKEVFRTTVEAFGFGRKTGIELPAENSGDISSLAKRGEIYAATASFGQGITATPLQMTAAFGAIANGGILMKPYIVEEVIHADGEKVKTSPQEIGRVISQRTAIVLRAMLVNVVEEGHGKRAGVQGYWVAGKTGTAQVARKDGKGYDPYKTIGSFIGFGPVDAPRFVMLVKIDEPSSVKFAESTAAPVFGEMADFLFQYYRIKPTREIIQKK</sequence>
<evidence type="ECO:0000259" key="4">
    <source>
        <dbReference type="Pfam" id="PF00905"/>
    </source>
</evidence>
<dbReference type="Proteomes" id="UP000178264">
    <property type="component" value="Unassembled WGS sequence"/>
</dbReference>
<evidence type="ECO:0000313" key="7">
    <source>
        <dbReference type="Proteomes" id="UP000178264"/>
    </source>
</evidence>
<evidence type="ECO:0000256" key="1">
    <source>
        <dbReference type="ARBA" id="ARBA00004370"/>
    </source>
</evidence>
<dbReference type="InterPro" id="IPR012338">
    <property type="entry name" value="Beta-lactam/transpept-like"/>
</dbReference>
<dbReference type="GO" id="GO:0071555">
    <property type="term" value="P:cell wall organization"/>
    <property type="evidence" value="ECO:0007669"/>
    <property type="project" value="TreeGrafter"/>
</dbReference>
<evidence type="ECO:0008006" key="8">
    <source>
        <dbReference type="Google" id="ProtNLM"/>
    </source>
</evidence>
<evidence type="ECO:0000259" key="5">
    <source>
        <dbReference type="Pfam" id="PF03717"/>
    </source>
</evidence>
<dbReference type="Gene3D" id="3.30.450.330">
    <property type="match status" value="1"/>
</dbReference>
<proteinExistence type="predicted"/>
<organism evidence="6 7">
    <name type="scientific">Candidatus Uhrbacteria bacterium RIFCSPLOWO2_02_FULL_49_11</name>
    <dbReference type="NCBI Taxonomy" id="1802409"/>
    <lineage>
        <taxon>Bacteria</taxon>
        <taxon>Candidatus Uhriibacteriota</taxon>
    </lineage>
</organism>
<dbReference type="Gene3D" id="3.90.1310.10">
    <property type="entry name" value="Penicillin-binding protein 2a (Domain 2)"/>
    <property type="match status" value="1"/>
</dbReference>
<dbReference type="EMBL" id="MGER01000034">
    <property type="protein sequence ID" value="OGL88382.1"/>
    <property type="molecule type" value="Genomic_DNA"/>
</dbReference>
<dbReference type="PANTHER" id="PTHR30627">
    <property type="entry name" value="PEPTIDOGLYCAN D,D-TRANSPEPTIDASE"/>
    <property type="match status" value="1"/>
</dbReference>
<dbReference type="InterPro" id="IPR001460">
    <property type="entry name" value="PCN-bd_Tpept"/>
</dbReference>
<protein>
    <recommendedName>
        <fullName evidence="8">Penicillin-binding protein transpeptidase domain-containing protein</fullName>
    </recommendedName>
</protein>